<sequence length="108" mass="11971">MRFYCITLRRVSILWYAGVVTHYKNLVNSSRSDCEAKSCTLPAKQLASTVVDFTKVGPSSRDFKMLNRLVSGGKHYRKSALGEVFGMGAAGRFGHKAGHIQIFVRCLA</sequence>
<accession>A0AAE1DC20</accession>
<comment type="caution">
    <text evidence="1">The sequence shown here is derived from an EMBL/GenBank/DDBJ whole genome shotgun (WGS) entry which is preliminary data.</text>
</comment>
<evidence type="ECO:0000313" key="2">
    <source>
        <dbReference type="Proteomes" id="UP001283361"/>
    </source>
</evidence>
<proteinExistence type="predicted"/>
<organism evidence="1 2">
    <name type="scientific">Elysia crispata</name>
    <name type="common">lettuce slug</name>
    <dbReference type="NCBI Taxonomy" id="231223"/>
    <lineage>
        <taxon>Eukaryota</taxon>
        <taxon>Metazoa</taxon>
        <taxon>Spiralia</taxon>
        <taxon>Lophotrochozoa</taxon>
        <taxon>Mollusca</taxon>
        <taxon>Gastropoda</taxon>
        <taxon>Heterobranchia</taxon>
        <taxon>Euthyneura</taxon>
        <taxon>Panpulmonata</taxon>
        <taxon>Sacoglossa</taxon>
        <taxon>Placobranchoidea</taxon>
        <taxon>Plakobranchidae</taxon>
        <taxon>Elysia</taxon>
    </lineage>
</organism>
<protein>
    <submittedName>
        <fullName evidence="1">Uncharacterized protein</fullName>
    </submittedName>
</protein>
<name>A0AAE1DC20_9GAST</name>
<gene>
    <name evidence="1" type="ORF">RRG08_017062</name>
</gene>
<reference evidence="1" key="1">
    <citation type="journal article" date="2023" name="G3 (Bethesda)">
        <title>A reference genome for the long-term kleptoplast-retaining sea slug Elysia crispata morphotype clarki.</title>
        <authorList>
            <person name="Eastman K.E."/>
            <person name="Pendleton A.L."/>
            <person name="Shaikh M.A."/>
            <person name="Suttiyut T."/>
            <person name="Ogas R."/>
            <person name="Tomko P."/>
            <person name="Gavelis G."/>
            <person name="Widhalm J.R."/>
            <person name="Wisecaver J.H."/>
        </authorList>
    </citation>
    <scope>NUCLEOTIDE SEQUENCE</scope>
    <source>
        <strain evidence="1">ECLA1</strain>
    </source>
</reference>
<dbReference type="AlphaFoldDB" id="A0AAE1DC20"/>
<dbReference type="EMBL" id="JAWDGP010004338">
    <property type="protein sequence ID" value="KAK3765179.1"/>
    <property type="molecule type" value="Genomic_DNA"/>
</dbReference>
<evidence type="ECO:0000313" key="1">
    <source>
        <dbReference type="EMBL" id="KAK3765179.1"/>
    </source>
</evidence>
<keyword evidence="2" id="KW-1185">Reference proteome</keyword>
<dbReference type="Proteomes" id="UP001283361">
    <property type="component" value="Unassembled WGS sequence"/>
</dbReference>